<dbReference type="InterPro" id="IPR000843">
    <property type="entry name" value="HTH_LacI"/>
</dbReference>
<feature type="domain" description="HTH lacI-type" evidence="4">
    <location>
        <begin position="3"/>
        <end position="59"/>
    </location>
</feature>
<dbReference type="SUPFAM" id="SSF47413">
    <property type="entry name" value="lambda repressor-like DNA-binding domains"/>
    <property type="match status" value="1"/>
</dbReference>
<organism evidence="5 6">
    <name type="scientific">Tianweitania aestuarii</name>
    <dbReference type="NCBI Taxonomy" id="2814886"/>
    <lineage>
        <taxon>Bacteria</taxon>
        <taxon>Pseudomonadati</taxon>
        <taxon>Pseudomonadota</taxon>
        <taxon>Alphaproteobacteria</taxon>
        <taxon>Hyphomicrobiales</taxon>
        <taxon>Phyllobacteriaceae</taxon>
        <taxon>Tianweitania</taxon>
    </lineage>
</organism>
<dbReference type="PANTHER" id="PTHR30146">
    <property type="entry name" value="LACI-RELATED TRANSCRIPTIONAL REPRESSOR"/>
    <property type="match status" value="1"/>
</dbReference>
<dbReference type="RefSeq" id="WP_213984812.1">
    <property type="nucleotide sequence ID" value="NZ_JAFMNX010000002.1"/>
</dbReference>
<dbReference type="PROSITE" id="PS50932">
    <property type="entry name" value="HTH_LACI_2"/>
    <property type="match status" value="1"/>
</dbReference>
<dbReference type="Gene3D" id="1.10.260.40">
    <property type="entry name" value="lambda repressor-like DNA-binding domains"/>
    <property type="match status" value="1"/>
</dbReference>
<proteinExistence type="predicted"/>
<dbReference type="InterPro" id="IPR010982">
    <property type="entry name" value="Lambda_DNA-bd_dom_sf"/>
</dbReference>
<dbReference type="SUPFAM" id="SSF53822">
    <property type="entry name" value="Periplasmic binding protein-like I"/>
    <property type="match status" value="1"/>
</dbReference>
<evidence type="ECO:0000313" key="5">
    <source>
        <dbReference type="EMBL" id="MBS9721191.1"/>
    </source>
</evidence>
<dbReference type="EMBL" id="JAFMNX010000002">
    <property type="protein sequence ID" value="MBS9721191.1"/>
    <property type="molecule type" value="Genomic_DNA"/>
</dbReference>
<dbReference type="SMART" id="SM00354">
    <property type="entry name" value="HTH_LACI"/>
    <property type="match status" value="1"/>
</dbReference>
<gene>
    <name evidence="5" type="ORF">JYU29_10885</name>
</gene>
<keyword evidence="1" id="KW-0805">Transcription regulation</keyword>
<keyword evidence="2" id="KW-0238">DNA-binding</keyword>
<dbReference type="Proteomes" id="UP001297272">
    <property type="component" value="Unassembled WGS sequence"/>
</dbReference>
<dbReference type="Pfam" id="PF13377">
    <property type="entry name" value="Peripla_BP_3"/>
    <property type="match status" value="1"/>
</dbReference>
<protein>
    <submittedName>
        <fullName evidence="5">Substrate-binding domain-containing protein</fullName>
    </submittedName>
</protein>
<dbReference type="InterPro" id="IPR028082">
    <property type="entry name" value="Peripla_BP_I"/>
</dbReference>
<sequence>MKPTAKQVAHEAGVSISAVSRAFSPGSSIDPGKKQRILRVAAQLGYVSPARRTAEVLSAGTVTLVAGDLANPFYPLVLDTLAKALQAIGRQLLVYTIPPGTDMDQLTPQILAARPNALVVTSASLTSGMAQACRQHGIRVVLLNRIQRDVRVNAVACDNHAGGRDAATFLIARERRRIGFIGGIADTSTHRDRIAGFRETLQEGGQAIFAERSGGYTYRGGYTAAQAMLSGRQRPDALFCCNDIMALAAIDAAREMGLSTPDDLSIIGFDDIPMAGWTSYRLTTIRQPITRMINEVVGLIEAGATVPVDETTTSILPGKLMIRGSA</sequence>
<evidence type="ECO:0000313" key="6">
    <source>
        <dbReference type="Proteomes" id="UP001297272"/>
    </source>
</evidence>
<evidence type="ECO:0000256" key="1">
    <source>
        <dbReference type="ARBA" id="ARBA00023015"/>
    </source>
</evidence>
<comment type="caution">
    <text evidence="5">The sequence shown here is derived from an EMBL/GenBank/DDBJ whole genome shotgun (WGS) entry which is preliminary data.</text>
</comment>
<keyword evidence="6" id="KW-1185">Reference proteome</keyword>
<dbReference type="CDD" id="cd06278">
    <property type="entry name" value="PBP1_LacI-like"/>
    <property type="match status" value="1"/>
</dbReference>
<evidence type="ECO:0000259" key="4">
    <source>
        <dbReference type="PROSITE" id="PS50932"/>
    </source>
</evidence>
<accession>A0ABS5RVU3</accession>
<evidence type="ECO:0000256" key="2">
    <source>
        <dbReference type="ARBA" id="ARBA00023125"/>
    </source>
</evidence>
<dbReference type="PANTHER" id="PTHR30146:SF120">
    <property type="entry name" value="ALANINE RACEMASE"/>
    <property type="match status" value="1"/>
</dbReference>
<evidence type="ECO:0000256" key="3">
    <source>
        <dbReference type="ARBA" id="ARBA00023163"/>
    </source>
</evidence>
<dbReference type="CDD" id="cd01392">
    <property type="entry name" value="HTH_LacI"/>
    <property type="match status" value="1"/>
</dbReference>
<reference evidence="5 6" key="1">
    <citation type="submission" date="2021-03" db="EMBL/GenBank/DDBJ databases">
        <title>Tianweitania aestuarii sp. nov., isolated from a tidal flat.</title>
        <authorList>
            <person name="Park S."/>
            <person name="Yoon J.-H."/>
        </authorList>
    </citation>
    <scope>NUCLEOTIDE SEQUENCE [LARGE SCALE GENOMIC DNA]</scope>
    <source>
        <strain evidence="5 6">BSSL-BM11</strain>
    </source>
</reference>
<keyword evidence="3" id="KW-0804">Transcription</keyword>
<dbReference type="InterPro" id="IPR046335">
    <property type="entry name" value="LacI/GalR-like_sensor"/>
</dbReference>
<name>A0ABS5RVU3_9HYPH</name>
<dbReference type="Gene3D" id="3.40.50.2300">
    <property type="match status" value="2"/>
</dbReference>
<dbReference type="Pfam" id="PF00356">
    <property type="entry name" value="LacI"/>
    <property type="match status" value="1"/>
</dbReference>